<dbReference type="GO" id="GO:0005886">
    <property type="term" value="C:plasma membrane"/>
    <property type="evidence" value="ECO:0007669"/>
    <property type="project" value="TreeGrafter"/>
</dbReference>
<dbReference type="InterPro" id="IPR033756">
    <property type="entry name" value="YlxH/NBP35"/>
</dbReference>
<dbReference type="Proteomes" id="UP000323917">
    <property type="component" value="Chromosome"/>
</dbReference>
<evidence type="ECO:0000313" key="6">
    <source>
        <dbReference type="EMBL" id="QEG33755.1"/>
    </source>
</evidence>
<accession>A0A5B9Q854</accession>
<dbReference type="InterPro" id="IPR027417">
    <property type="entry name" value="P-loop_NTPase"/>
</dbReference>
<evidence type="ECO:0000313" key="7">
    <source>
        <dbReference type="Proteomes" id="UP000323917"/>
    </source>
</evidence>
<feature type="region of interest" description="Disordered" evidence="4">
    <location>
        <begin position="336"/>
        <end position="364"/>
    </location>
</feature>
<protein>
    <submittedName>
        <fullName evidence="6">Tyrosine-protein kinase in cps region</fullName>
        <ecNumber evidence="6">2.7.10.-</ecNumber>
    </submittedName>
</protein>
<evidence type="ECO:0000256" key="1">
    <source>
        <dbReference type="ARBA" id="ARBA00022741"/>
    </source>
</evidence>
<dbReference type="Gene3D" id="3.40.50.300">
    <property type="entry name" value="P-loop containing nucleotide triphosphate hydrolases"/>
    <property type="match status" value="1"/>
</dbReference>
<keyword evidence="5" id="KW-0812">Transmembrane</keyword>
<keyword evidence="6" id="KW-0418">Kinase</keyword>
<dbReference type="SUPFAM" id="SSF52540">
    <property type="entry name" value="P-loop containing nucleoside triphosphate hydrolases"/>
    <property type="match status" value="1"/>
</dbReference>
<organism evidence="6 7">
    <name type="scientific">Bythopirellula goksoeyrii</name>
    <dbReference type="NCBI Taxonomy" id="1400387"/>
    <lineage>
        <taxon>Bacteria</taxon>
        <taxon>Pseudomonadati</taxon>
        <taxon>Planctomycetota</taxon>
        <taxon>Planctomycetia</taxon>
        <taxon>Pirellulales</taxon>
        <taxon>Lacipirellulaceae</taxon>
        <taxon>Bythopirellula</taxon>
    </lineage>
</organism>
<keyword evidence="1" id="KW-0547">Nucleotide-binding</keyword>
<name>A0A5B9Q854_9BACT</name>
<keyword evidence="2" id="KW-0067">ATP-binding</keyword>
<dbReference type="Pfam" id="PF10609">
    <property type="entry name" value="ParA"/>
    <property type="match status" value="1"/>
</dbReference>
<dbReference type="PANTHER" id="PTHR32309:SF13">
    <property type="entry name" value="FERRIC ENTEROBACTIN TRANSPORT PROTEIN FEPE"/>
    <property type="match status" value="1"/>
</dbReference>
<keyword evidence="5" id="KW-1133">Transmembrane helix</keyword>
<dbReference type="AlphaFoldDB" id="A0A5B9Q854"/>
<evidence type="ECO:0000256" key="5">
    <source>
        <dbReference type="SAM" id="Phobius"/>
    </source>
</evidence>
<evidence type="ECO:0000256" key="4">
    <source>
        <dbReference type="SAM" id="MobiDB-lite"/>
    </source>
</evidence>
<dbReference type="RefSeq" id="WP_148072482.1">
    <property type="nucleotide sequence ID" value="NZ_CP042913.1"/>
</dbReference>
<evidence type="ECO:0000256" key="2">
    <source>
        <dbReference type="ARBA" id="ARBA00022840"/>
    </source>
</evidence>
<dbReference type="PANTHER" id="PTHR32309">
    <property type="entry name" value="TYROSINE-PROTEIN KINASE"/>
    <property type="match status" value="1"/>
</dbReference>
<gene>
    <name evidence="6" type="ORF">Pr1d_10250</name>
</gene>
<dbReference type="KEGG" id="bgok:Pr1d_10250"/>
<dbReference type="InterPro" id="IPR005702">
    <property type="entry name" value="Wzc-like_C"/>
</dbReference>
<dbReference type="EC" id="2.7.10.-" evidence="6"/>
<dbReference type="InterPro" id="IPR050445">
    <property type="entry name" value="Bact_polysacc_biosynth/exp"/>
</dbReference>
<keyword evidence="5" id="KW-0472">Membrane</keyword>
<evidence type="ECO:0000256" key="3">
    <source>
        <dbReference type="SAM" id="Coils"/>
    </source>
</evidence>
<dbReference type="CDD" id="cd05387">
    <property type="entry name" value="BY-kinase"/>
    <property type="match status" value="1"/>
</dbReference>
<keyword evidence="3" id="KW-0175">Coiled coil</keyword>
<dbReference type="OrthoDB" id="9775724at2"/>
<sequence>MKQDSGFNGSEVMYPPMAVNHGPNQSMVPANAPYATPGNGGFPGGPPRGPEILTGPLNQTWIMNCLRRRWLSALLLGTLGAILAGLLLMWLFPLSSQVVAYLQVEDQESEDMLGEKTRTMNPKEFEIFQQTQLTLLKSQFVLMAALNRGDIRELNAVVKNRPDELTWLQDELRVSFPGESKILMISYEGDEDPKEMKMIIDAVVDAYKQEVLAAAEISKSETHLSMDKLHKQLLVELRGKIDKMQTLQKELKGAGSPNASAELNMLIRDVGSLNQRIFEAKEQLVDLEVNRELQARALTSPTAMKQAIDAELDADPTIQGYQQEQYALSQQLRQLQSLTKRPSSPEIKRLQQGMASVREAERQYRAQRERDLAAQLKNAPNDAMQQVMTEYIMRRNALNQSITDLQNDLDTKKEEIEALGQENGELSMLTAEVESLQEIERQMDWRLRSWKVQEASPDRIKVMQNAFSTEKINVYQRYAIASIGGLAAFCLTCYGVALLEFRRRKLNSPEDVDEGLGIRVLGVLPSVASRKAMAPGSTTAAQLAESIDNVRATLMHDSTSRPRQIVLVASPSSMEGSTTVASHLALSLTRAGRRTLLIDGDLRDPSLHKLFGMPLEDGVSELVRSEIEIADAVRPTSTEGLWLMTAGQCDMDAIHALATDQLQPIFEKLRGEFDFVIIDGAPILGLSDSLSIGQYIDGAILTVLRDHSGVRSIHQASELLKNLGIRLIGCVVNGMPFKADRRITRIQSGQSKAKRIAAAKEE</sequence>
<dbReference type="GO" id="GO:0004713">
    <property type="term" value="F:protein tyrosine kinase activity"/>
    <property type="evidence" value="ECO:0007669"/>
    <property type="project" value="TreeGrafter"/>
</dbReference>
<dbReference type="EMBL" id="CP042913">
    <property type="protein sequence ID" value="QEG33755.1"/>
    <property type="molecule type" value="Genomic_DNA"/>
</dbReference>
<proteinExistence type="predicted"/>
<feature type="transmembrane region" description="Helical" evidence="5">
    <location>
        <begin position="70"/>
        <end position="92"/>
    </location>
</feature>
<dbReference type="GO" id="GO:0005524">
    <property type="term" value="F:ATP binding"/>
    <property type="evidence" value="ECO:0007669"/>
    <property type="project" value="UniProtKB-KW"/>
</dbReference>
<keyword evidence="6" id="KW-0808">Transferase</keyword>
<reference evidence="6 7" key="1">
    <citation type="submission" date="2019-08" db="EMBL/GenBank/DDBJ databases">
        <title>Deep-cultivation of Planctomycetes and their phenomic and genomic characterization uncovers novel biology.</title>
        <authorList>
            <person name="Wiegand S."/>
            <person name="Jogler M."/>
            <person name="Boedeker C."/>
            <person name="Pinto D."/>
            <person name="Vollmers J."/>
            <person name="Rivas-Marin E."/>
            <person name="Kohn T."/>
            <person name="Peeters S.H."/>
            <person name="Heuer A."/>
            <person name="Rast P."/>
            <person name="Oberbeckmann S."/>
            <person name="Bunk B."/>
            <person name="Jeske O."/>
            <person name="Meyerdierks A."/>
            <person name="Storesund J.E."/>
            <person name="Kallscheuer N."/>
            <person name="Luecker S."/>
            <person name="Lage O.M."/>
            <person name="Pohl T."/>
            <person name="Merkel B.J."/>
            <person name="Hornburger P."/>
            <person name="Mueller R.-W."/>
            <person name="Bruemmer F."/>
            <person name="Labrenz M."/>
            <person name="Spormann A.M."/>
            <person name="Op den Camp H."/>
            <person name="Overmann J."/>
            <person name="Amann R."/>
            <person name="Jetten M.S.M."/>
            <person name="Mascher T."/>
            <person name="Medema M.H."/>
            <person name="Devos D.P."/>
            <person name="Kaster A.-K."/>
            <person name="Ovreas L."/>
            <person name="Rohde M."/>
            <person name="Galperin M.Y."/>
            <person name="Jogler C."/>
        </authorList>
    </citation>
    <scope>NUCLEOTIDE SEQUENCE [LARGE SCALE GENOMIC DNA]</scope>
    <source>
        <strain evidence="6 7">Pr1d</strain>
    </source>
</reference>
<keyword evidence="7" id="KW-1185">Reference proteome</keyword>
<feature type="coiled-coil region" evidence="3">
    <location>
        <begin position="395"/>
        <end position="422"/>
    </location>
</feature>